<comment type="caution">
    <text evidence="2">The sequence shown here is derived from an EMBL/GenBank/DDBJ whole genome shotgun (WGS) entry which is preliminary data.</text>
</comment>
<evidence type="ECO:0000256" key="1">
    <source>
        <dbReference type="SAM" id="MobiDB-lite"/>
    </source>
</evidence>
<sequence length="87" mass="9583">MENSQLPFDSGSNASRRDIIPSIPSEQGVHETCEPALSSHTAHRSLHEIEDRSNAGTILVPDSMPEPTPPTAFPKLRELPLVLRKMI</sequence>
<keyword evidence="3" id="KW-1185">Reference proteome</keyword>
<proteinExistence type="predicted"/>
<reference evidence="2" key="1">
    <citation type="submission" date="2022-11" db="EMBL/GenBank/DDBJ databases">
        <title>Genome Resource of Sclerotinia nivalis Strain SnTB1, a Plant Pathogen Isolated from American Ginseng.</title>
        <authorList>
            <person name="Fan S."/>
        </authorList>
    </citation>
    <scope>NUCLEOTIDE SEQUENCE</scope>
    <source>
        <strain evidence="2">SnTB1</strain>
    </source>
</reference>
<organism evidence="2 3">
    <name type="scientific">Sclerotinia nivalis</name>
    <dbReference type="NCBI Taxonomy" id="352851"/>
    <lineage>
        <taxon>Eukaryota</taxon>
        <taxon>Fungi</taxon>
        <taxon>Dikarya</taxon>
        <taxon>Ascomycota</taxon>
        <taxon>Pezizomycotina</taxon>
        <taxon>Leotiomycetes</taxon>
        <taxon>Helotiales</taxon>
        <taxon>Sclerotiniaceae</taxon>
        <taxon>Sclerotinia</taxon>
    </lineage>
</organism>
<feature type="region of interest" description="Disordered" evidence="1">
    <location>
        <begin position="1"/>
        <end position="29"/>
    </location>
</feature>
<dbReference type="EMBL" id="JAPEIS010000004">
    <property type="protein sequence ID" value="KAJ8067263.1"/>
    <property type="molecule type" value="Genomic_DNA"/>
</dbReference>
<dbReference type="AlphaFoldDB" id="A0A9X0DNQ1"/>
<name>A0A9X0DNQ1_9HELO</name>
<gene>
    <name evidence="2" type="ORF">OCU04_004625</name>
</gene>
<evidence type="ECO:0000313" key="2">
    <source>
        <dbReference type="EMBL" id="KAJ8067263.1"/>
    </source>
</evidence>
<feature type="compositionally biased region" description="Polar residues" evidence="1">
    <location>
        <begin position="1"/>
        <end position="14"/>
    </location>
</feature>
<dbReference type="Proteomes" id="UP001152300">
    <property type="component" value="Unassembled WGS sequence"/>
</dbReference>
<evidence type="ECO:0000313" key="3">
    <source>
        <dbReference type="Proteomes" id="UP001152300"/>
    </source>
</evidence>
<accession>A0A9X0DNQ1</accession>
<protein>
    <submittedName>
        <fullName evidence="2">Uncharacterized protein</fullName>
    </submittedName>
</protein>